<evidence type="ECO:0000313" key="2">
    <source>
        <dbReference type="EMBL" id="KAL0290211.1"/>
    </source>
</evidence>
<comment type="caution">
    <text evidence="2">The sequence shown here is derived from an EMBL/GenBank/DDBJ whole genome shotgun (WGS) entry which is preliminary data.</text>
</comment>
<reference evidence="2" key="1">
    <citation type="submission" date="2020-06" db="EMBL/GenBank/DDBJ databases">
        <authorList>
            <person name="Li T."/>
            <person name="Hu X."/>
            <person name="Zhang T."/>
            <person name="Song X."/>
            <person name="Zhang H."/>
            <person name="Dai N."/>
            <person name="Sheng W."/>
            <person name="Hou X."/>
            <person name="Wei L."/>
        </authorList>
    </citation>
    <scope>NUCLEOTIDE SEQUENCE</scope>
    <source>
        <strain evidence="2">G02</strain>
        <tissue evidence="2">Leaf</tissue>
    </source>
</reference>
<gene>
    <name evidence="2" type="ORF">Sradi_7054900</name>
</gene>
<protein>
    <submittedName>
        <fullName evidence="2">Uncharacterized protein</fullName>
    </submittedName>
</protein>
<reference evidence="2" key="2">
    <citation type="journal article" date="2024" name="Plant">
        <title>Genomic evolution and insights into agronomic trait innovations of Sesamum species.</title>
        <authorList>
            <person name="Miao H."/>
            <person name="Wang L."/>
            <person name="Qu L."/>
            <person name="Liu H."/>
            <person name="Sun Y."/>
            <person name="Le M."/>
            <person name="Wang Q."/>
            <person name="Wei S."/>
            <person name="Zheng Y."/>
            <person name="Lin W."/>
            <person name="Duan Y."/>
            <person name="Cao H."/>
            <person name="Xiong S."/>
            <person name="Wang X."/>
            <person name="Wei L."/>
            <person name="Li C."/>
            <person name="Ma Q."/>
            <person name="Ju M."/>
            <person name="Zhao R."/>
            <person name="Li G."/>
            <person name="Mu C."/>
            <person name="Tian Q."/>
            <person name="Mei H."/>
            <person name="Zhang T."/>
            <person name="Gao T."/>
            <person name="Zhang H."/>
        </authorList>
    </citation>
    <scope>NUCLEOTIDE SEQUENCE</scope>
    <source>
        <strain evidence="2">G02</strain>
    </source>
</reference>
<proteinExistence type="predicted"/>
<feature type="region of interest" description="Disordered" evidence="1">
    <location>
        <begin position="22"/>
        <end position="74"/>
    </location>
</feature>
<name>A0AAW2J6Q5_SESRA</name>
<sequence>MGLLYVFLTDIMFNKYFRDYAEREKGGNTPPGRSPKGTPASSSSKGKRPLSLRPGHPLMVQHKGPGPAHWGLLL</sequence>
<dbReference type="AlphaFoldDB" id="A0AAW2J6Q5"/>
<accession>A0AAW2J6Q5</accession>
<evidence type="ECO:0000256" key="1">
    <source>
        <dbReference type="SAM" id="MobiDB-lite"/>
    </source>
</evidence>
<organism evidence="2">
    <name type="scientific">Sesamum radiatum</name>
    <name type="common">Black benniseed</name>
    <dbReference type="NCBI Taxonomy" id="300843"/>
    <lineage>
        <taxon>Eukaryota</taxon>
        <taxon>Viridiplantae</taxon>
        <taxon>Streptophyta</taxon>
        <taxon>Embryophyta</taxon>
        <taxon>Tracheophyta</taxon>
        <taxon>Spermatophyta</taxon>
        <taxon>Magnoliopsida</taxon>
        <taxon>eudicotyledons</taxon>
        <taxon>Gunneridae</taxon>
        <taxon>Pentapetalae</taxon>
        <taxon>asterids</taxon>
        <taxon>lamiids</taxon>
        <taxon>Lamiales</taxon>
        <taxon>Pedaliaceae</taxon>
        <taxon>Sesamum</taxon>
    </lineage>
</organism>
<dbReference type="EMBL" id="JACGWJ010000635">
    <property type="protein sequence ID" value="KAL0290211.1"/>
    <property type="molecule type" value="Genomic_DNA"/>
</dbReference>